<dbReference type="InterPro" id="IPR003439">
    <property type="entry name" value="ABC_transporter-like_ATP-bd"/>
</dbReference>
<comment type="caution">
    <text evidence="12">The sequence shown here is derived from an EMBL/GenBank/DDBJ whole genome shotgun (WGS) entry which is preliminary data.</text>
</comment>
<sequence>MKASAQPVAPTKNDALKSLRFLFPYIWHYRWRVLMALACLISAKIATVLMPLYLKDIIDQLGLPPTALVLPVAALVGYGAARLFSGVLAELRDVFFAPVTQGAIRRIATQVFTHLFQLSLRFHLNRQTGGLSRDIDRGTKGISFLLTFTLFNIVPTLFEIALVAGILLWNFDWPFAAITLATVTAYIVFTLVVTEKRMRYRRTMNELDSRASTRAIDALLNYETVKYFGCEEYELNRYDQSLEKWAQASVRNQVSLSLLNMGQAVIITFGMVVLLWMSAKGVVQRELSVGDVVLVSAYLTQLYAPLNFLGFVYREIRHALTDMERMFRLMEQEQEVTDQPEAIQWVDDVASVRFEHVSFSYDERRQVLKDVSFDLPQGKTLAVVGASGAGKSTLSRLLFRFYDVNQGTIYLNGRAIQAYTQTSLRAHIGIVPQDTVLFNDTIYHNIAYGKPDASEADVVAAAKAARIDEFIRQQPDGYHTIVGERGLKLSGGEKQRVAIARTFLKNPPLLILDEATSALDTQTERAIQEELNLISRNRTTLIIAHRLSTVVDADQIIVMEKGTIVEQGTHQQLLAKGGKYAAMWALQQES</sequence>
<evidence type="ECO:0000256" key="9">
    <source>
        <dbReference type="SAM" id="Phobius"/>
    </source>
</evidence>
<dbReference type="InterPro" id="IPR011527">
    <property type="entry name" value="ABC1_TM_dom"/>
</dbReference>
<evidence type="ECO:0000256" key="2">
    <source>
        <dbReference type="ARBA" id="ARBA00022448"/>
    </source>
</evidence>
<gene>
    <name evidence="12" type="ORF">H9906_00880</name>
</gene>
<evidence type="ECO:0000256" key="5">
    <source>
        <dbReference type="ARBA" id="ARBA00022741"/>
    </source>
</evidence>
<dbReference type="InterPro" id="IPR027417">
    <property type="entry name" value="P-loop_NTPase"/>
</dbReference>
<dbReference type="PROSITE" id="PS50893">
    <property type="entry name" value="ABC_TRANSPORTER_2"/>
    <property type="match status" value="1"/>
</dbReference>
<evidence type="ECO:0000256" key="4">
    <source>
        <dbReference type="ARBA" id="ARBA00022692"/>
    </source>
</evidence>
<dbReference type="GO" id="GO:0005524">
    <property type="term" value="F:ATP binding"/>
    <property type="evidence" value="ECO:0007669"/>
    <property type="project" value="UniProtKB-KW"/>
</dbReference>
<name>A0A9D2RIE4_9BURK</name>
<dbReference type="Pfam" id="PF00005">
    <property type="entry name" value="ABC_tran"/>
    <property type="match status" value="1"/>
</dbReference>
<dbReference type="Gene3D" id="1.20.1560.10">
    <property type="entry name" value="ABC transporter type 1, transmembrane domain"/>
    <property type="match status" value="1"/>
</dbReference>
<dbReference type="InterPro" id="IPR003593">
    <property type="entry name" value="AAA+_ATPase"/>
</dbReference>
<dbReference type="Gene3D" id="3.40.50.300">
    <property type="entry name" value="P-loop containing nucleotide triphosphate hydrolases"/>
    <property type="match status" value="1"/>
</dbReference>
<dbReference type="EMBL" id="DWUQ01000018">
    <property type="protein sequence ID" value="HJD43568.1"/>
    <property type="molecule type" value="Genomic_DNA"/>
</dbReference>
<feature type="transmembrane region" description="Helical" evidence="9">
    <location>
        <begin position="33"/>
        <end position="54"/>
    </location>
</feature>
<keyword evidence="6 12" id="KW-0067">ATP-binding</keyword>
<evidence type="ECO:0000256" key="1">
    <source>
        <dbReference type="ARBA" id="ARBA00004651"/>
    </source>
</evidence>
<feature type="transmembrane region" description="Helical" evidence="9">
    <location>
        <begin position="66"/>
        <end position="84"/>
    </location>
</feature>
<dbReference type="SUPFAM" id="SSF52540">
    <property type="entry name" value="P-loop containing nucleoside triphosphate hydrolases"/>
    <property type="match status" value="1"/>
</dbReference>
<keyword evidence="5" id="KW-0547">Nucleotide-binding</keyword>
<feature type="transmembrane region" description="Helical" evidence="9">
    <location>
        <begin position="175"/>
        <end position="194"/>
    </location>
</feature>
<dbReference type="CDD" id="cd18582">
    <property type="entry name" value="ABC_6TM_ATM1_ABCB7"/>
    <property type="match status" value="1"/>
</dbReference>
<evidence type="ECO:0000313" key="12">
    <source>
        <dbReference type="EMBL" id="HJD43568.1"/>
    </source>
</evidence>
<organism evidence="12 13">
    <name type="scientific">Candidatus Paenalcaligenes intestinipullorum</name>
    <dbReference type="NCBI Taxonomy" id="2838718"/>
    <lineage>
        <taxon>Bacteria</taxon>
        <taxon>Pseudomonadati</taxon>
        <taxon>Pseudomonadota</taxon>
        <taxon>Betaproteobacteria</taxon>
        <taxon>Burkholderiales</taxon>
        <taxon>Alcaligenaceae</taxon>
        <taxon>Paenalcaligenes</taxon>
    </lineage>
</organism>
<keyword evidence="7 9" id="KW-1133">Transmembrane helix</keyword>
<evidence type="ECO:0000256" key="6">
    <source>
        <dbReference type="ARBA" id="ARBA00022840"/>
    </source>
</evidence>
<evidence type="ECO:0000256" key="7">
    <source>
        <dbReference type="ARBA" id="ARBA00022989"/>
    </source>
</evidence>
<keyword evidence="2" id="KW-0813">Transport</keyword>
<reference evidence="12" key="2">
    <citation type="submission" date="2021-04" db="EMBL/GenBank/DDBJ databases">
        <authorList>
            <person name="Gilroy R."/>
        </authorList>
    </citation>
    <scope>NUCLEOTIDE SEQUENCE</scope>
    <source>
        <strain evidence="12">9264</strain>
    </source>
</reference>
<dbReference type="Proteomes" id="UP000823889">
    <property type="component" value="Unassembled WGS sequence"/>
</dbReference>
<reference evidence="12" key="1">
    <citation type="journal article" date="2021" name="PeerJ">
        <title>Extensive microbial diversity within the chicken gut microbiome revealed by metagenomics and culture.</title>
        <authorList>
            <person name="Gilroy R."/>
            <person name="Ravi A."/>
            <person name="Getino M."/>
            <person name="Pursley I."/>
            <person name="Horton D.L."/>
            <person name="Alikhan N.F."/>
            <person name="Baker D."/>
            <person name="Gharbi K."/>
            <person name="Hall N."/>
            <person name="Watson M."/>
            <person name="Adriaenssens E.M."/>
            <person name="Foster-Nyarko E."/>
            <person name="Jarju S."/>
            <person name="Secka A."/>
            <person name="Antonio M."/>
            <person name="Oren A."/>
            <person name="Chaudhuri R.R."/>
            <person name="La Ragione R."/>
            <person name="Hildebrand F."/>
            <person name="Pallen M.J."/>
        </authorList>
    </citation>
    <scope>NUCLEOTIDE SEQUENCE</scope>
    <source>
        <strain evidence="12">9264</strain>
    </source>
</reference>
<dbReference type="PANTHER" id="PTHR24221">
    <property type="entry name" value="ATP-BINDING CASSETTE SUB-FAMILY B"/>
    <property type="match status" value="1"/>
</dbReference>
<protein>
    <submittedName>
        <fullName evidence="12">ABC transporter ATP-binding protein/permease</fullName>
    </submittedName>
</protein>
<dbReference type="AlphaFoldDB" id="A0A9D2RIE4"/>
<comment type="subcellular location">
    <subcellularLocation>
        <location evidence="1">Cell membrane</location>
        <topology evidence="1">Multi-pass membrane protein</topology>
    </subcellularLocation>
</comment>
<keyword evidence="4 9" id="KW-0812">Transmembrane</keyword>
<dbReference type="InterPro" id="IPR036640">
    <property type="entry name" value="ABC1_TM_sf"/>
</dbReference>
<dbReference type="SUPFAM" id="SSF90123">
    <property type="entry name" value="ABC transporter transmembrane region"/>
    <property type="match status" value="1"/>
</dbReference>
<feature type="domain" description="ABC transporter" evidence="10">
    <location>
        <begin position="352"/>
        <end position="586"/>
    </location>
</feature>
<dbReference type="GO" id="GO:0140359">
    <property type="term" value="F:ABC-type transporter activity"/>
    <property type="evidence" value="ECO:0007669"/>
    <property type="project" value="InterPro"/>
</dbReference>
<evidence type="ECO:0000259" key="11">
    <source>
        <dbReference type="PROSITE" id="PS50929"/>
    </source>
</evidence>
<keyword evidence="8 9" id="KW-0472">Membrane</keyword>
<dbReference type="PANTHER" id="PTHR24221:SF402">
    <property type="entry name" value="IRON-SULFUR CLUSTERS TRANSPORTER ABCB7, MITOCHONDRIAL"/>
    <property type="match status" value="1"/>
</dbReference>
<proteinExistence type="predicted"/>
<dbReference type="SMART" id="SM00382">
    <property type="entry name" value="AAA"/>
    <property type="match status" value="1"/>
</dbReference>
<dbReference type="PROSITE" id="PS50929">
    <property type="entry name" value="ABC_TM1F"/>
    <property type="match status" value="1"/>
</dbReference>
<dbReference type="Pfam" id="PF00664">
    <property type="entry name" value="ABC_membrane"/>
    <property type="match status" value="1"/>
</dbReference>
<dbReference type="PROSITE" id="PS00211">
    <property type="entry name" value="ABC_TRANSPORTER_1"/>
    <property type="match status" value="1"/>
</dbReference>
<dbReference type="FunFam" id="3.40.50.300:FF:000186">
    <property type="entry name" value="ATP-binding cassette sub-family B member 7, mitochondrial"/>
    <property type="match status" value="1"/>
</dbReference>
<feature type="transmembrane region" description="Helical" evidence="9">
    <location>
        <begin position="144"/>
        <end position="169"/>
    </location>
</feature>
<accession>A0A9D2RIE4</accession>
<dbReference type="InterPro" id="IPR039421">
    <property type="entry name" value="Type_1_exporter"/>
</dbReference>
<dbReference type="GO" id="GO:0006879">
    <property type="term" value="P:intracellular iron ion homeostasis"/>
    <property type="evidence" value="ECO:0007669"/>
    <property type="project" value="TreeGrafter"/>
</dbReference>
<keyword evidence="3" id="KW-1003">Cell membrane</keyword>
<evidence type="ECO:0000256" key="8">
    <source>
        <dbReference type="ARBA" id="ARBA00023136"/>
    </source>
</evidence>
<evidence type="ECO:0000313" key="13">
    <source>
        <dbReference type="Proteomes" id="UP000823889"/>
    </source>
</evidence>
<dbReference type="GO" id="GO:0016887">
    <property type="term" value="F:ATP hydrolysis activity"/>
    <property type="evidence" value="ECO:0007669"/>
    <property type="project" value="InterPro"/>
</dbReference>
<feature type="transmembrane region" description="Helical" evidence="9">
    <location>
        <begin position="258"/>
        <end position="277"/>
    </location>
</feature>
<dbReference type="InterPro" id="IPR017871">
    <property type="entry name" value="ABC_transporter-like_CS"/>
</dbReference>
<feature type="transmembrane region" description="Helical" evidence="9">
    <location>
        <begin position="292"/>
        <end position="313"/>
    </location>
</feature>
<dbReference type="GO" id="GO:0005886">
    <property type="term" value="C:plasma membrane"/>
    <property type="evidence" value="ECO:0007669"/>
    <property type="project" value="UniProtKB-SubCell"/>
</dbReference>
<evidence type="ECO:0000256" key="3">
    <source>
        <dbReference type="ARBA" id="ARBA00022475"/>
    </source>
</evidence>
<feature type="domain" description="ABC transmembrane type-1" evidence="11">
    <location>
        <begin position="34"/>
        <end position="318"/>
    </location>
</feature>
<evidence type="ECO:0000259" key="10">
    <source>
        <dbReference type="PROSITE" id="PS50893"/>
    </source>
</evidence>